<feature type="transmembrane region" description="Helical" evidence="2">
    <location>
        <begin position="58"/>
        <end position="81"/>
    </location>
</feature>
<keyword evidence="2" id="KW-0812">Transmembrane</keyword>
<evidence type="ECO:0000313" key="3">
    <source>
        <dbReference type="EMBL" id="PIA19301.1"/>
    </source>
</evidence>
<reference evidence="3 4" key="1">
    <citation type="journal article" date="2015" name="Genome Biol. Evol.">
        <title>Phylogenomic analyses indicate that early fungi evolved digesting cell walls of algal ancestors of land plants.</title>
        <authorList>
            <person name="Chang Y."/>
            <person name="Wang S."/>
            <person name="Sekimoto S."/>
            <person name="Aerts A.L."/>
            <person name="Choi C."/>
            <person name="Clum A."/>
            <person name="LaButti K.M."/>
            <person name="Lindquist E.A."/>
            <person name="Yee Ngan C."/>
            <person name="Ohm R.A."/>
            <person name="Salamov A.A."/>
            <person name="Grigoriev I.V."/>
            <person name="Spatafora J.W."/>
            <person name="Berbee M.L."/>
        </authorList>
    </citation>
    <scope>NUCLEOTIDE SEQUENCE [LARGE SCALE GENOMIC DNA]</scope>
    <source>
        <strain evidence="3 4">NRRL 1564</strain>
    </source>
</reference>
<dbReference type="OrthoDB" id="5550032at2759"/>
<feature type="compositionally biased region" description="Low complexity" evidence="1">
    <location>
        <begin position="223"/>
        <end position="247"/>
    </location>
</feature>
<dbReference type="AlphaFoldDB" id="A0A2G5BJY2"/>
<name>A0A2G5BJY2_COERN</name>
<feature type="compositionally biased region" description="Polar residues" evidence="1">
    <location>
        <begin position="205"/>
        <end position="222"/>
    </location>
</feature>
<sequence length="323" mass="35447">MPEPLDIIARQSLKTRLPDNERIALERARRSQQVWGLIGVTGGGVLGLYLSRRNPSKYVRAAMIICNGMFMSSIAAGVASYRGIVKLNDETKYPHIAAAFRDITQEIARSRGFDPNHPERGRIGAVPHRPDFEHLPPSKTAAERENRHSEFGSAYDDFGSPDYQQHESQQHQFGNPNLHLGQEPSYQEFGNPNLPAGQQQQQQQFGNPSLGQQPQFGNPSLSQQQQQKKQPQWDSPSTAIASSASSSGNQTNPWDKLRSQQAQQNTTSGGQSRSSWGDSSQGDGFDSSNGLSMASEDFPRAREDFGNLSDSSDGKSSGPTFAT</sequence>
<dbReference type="EMBL" id="KZ303487">
    <property type="protein sequence ID" value="PIA19301.1"/>
    <property type="molecule type" value="Genomic_DNA"/>
</dbReference>
<accession>A0A2G5BJY2</accession>
<feature type="transmembrane region" description="Helical" evidence="2">
    <location>
        <begin position="34"/>
        <end position="51"/>
    </location>
</feature>
<dbReference type="Proteomes" id="UP000242474">
    <property type="component" value="Unassembled WGS sequence"/>
</dbReference>
<gene>
    <name evidence="3" type="ORF">COEREDRAFT_90625</name>
</gene>
<feature type="compositionally biased region" description="Polar residues" evidence="1">
    <location>
        <begin position="248"/>
        <end position="267"/>
    </location>
</feature>
<feature type="region of interest" description="Disordered" evidence="1">
    <location>
        <begin position="111"/>
        <end position="323"/>
    </location>
</feature>
<feature type="compositionally biased region" description="Basic and acidic residues" evidence="1">
    <location>
        <begin position="111"/>
        <end position="150"/>
    </location>
</feature>
<evidence type="ECO:0000313" key="4">
    <source>
        <dbReference type="Proteomes" id="UP000242474"/>
    </source>
</evidence>
<proteinExistence type="predicted"/>
<keyword evidence="2" id="KW-1133">Transmembrane helix</keyword>
<evidence type="ECO:0000256" key="1">
    <source>
        <dbReference type="SAM" id="MobiDB-lite"/>
    </source>
</evidence>
<feature type="compositionally biased region" description="Polar residues" evidence="1">
    <location>
        <begin position="308"/>
        <end position="323"/>
    </location>
</feature>
<evidence type="ECO:0000256" key="2">
    <source>
        <dbReference type="SAM" id="Phobius"/>
    </source>
</evidence>
<keyword evidence="2" id="KW-0472">Membrane</keyword>
<protein>
    <submittedName>
        <fullName evidence="3">Uncharacterized protein</fullName>
    </submittedName>
</protein>
<keyword evidence="4" id="KW-1185">Reference proteome</keyword>
<organism evidence="3 4">
    <name type="scientific">Coemansia reversa (strain ATCC 12441 / NRRL 1564)</name>
    <dbReference type="NCBI Taxonomy" id="763665"/>
    <lineage>
        <taxon>Eukaryota</taxon>
        <taxon>Fungi</taxon>
        <taxon>Fungi incertae sedis</taxon>
        <taxon>Zoopagomycota</taxon>
        <taxon>Kickxellomycotina</taxon>
        <taxon>Kickxellomycetes</taxon>
        <taxon>Kickxellales</taxon>
        <taxon>Kickxellaceae</taxon>
        <taxon>Coemansia</taxon>
    </lineage>
</organism>
<feature type="compositionally biased region" description="Low complexity" evidence="1">
    <location>
        <begin position="268"/>
        <end position="290"/>
    </location>
</feature>